<dbReference type="AlphaFoldDB" id="A0A0D0IXI6"/>
<dbReference type="InterPro" id="IPR033753">
    <property type="entry name" value="GCV_H/Fam206"/>
</dbReference>
<dbReference type="InterPro" id="IPR017453">
    <property type="entry name" value="GCV_H_sub"/>
</dbReference>
<dbReference type="NCBIfam" id="TIGR00527">
    <property type="entry name" value="gcvH"/>
    <property type="match status" value="1"/>
</dbReference>
<dbReference type="PROSITE" id="PS50968">
    <property type="entry name" value="BIOTINYL_LIPOYL"/>
    <property type="match status" value="1"/>
</dbReference>
<proteinExistence type="inferred from homology"/>
<evidence type="ECO:0000313" key="6">
    <source>
        <dbReference type="EMBL" id="KIP60405.1"/>
    </source>
</evidence>
<dbReference type="GeneID" id="93483091"/>
<name>A0A0D0IXI6_9BACT</name>
<dbReference type="EMBL" id="JXQK01000081">
    <property type="protein sequence ID" value="KIP60405.1"/>
    <property type="molecule type" value="Genomic_DNA"/>
</dbReference>
<feature type="modified residue" description="N6-lipoyllysine" evidence="3 4">
    <location>
        <position position="64"/>
    </location>
</feature>
<dbReference type="STRING" id="1602171.ST44_11395"/>
<dbReference type="HAMAP" id="MF_00272">
    <property type="entry name" value="GcvH"/>
    <property type="match status" value="1"/>
</dbReference>
<dbReference type="GO" id="GO:0005960">
    <property type="term" value="C:glycine cleavage complex"/>
    <property type="evidence" value="ECO:0007669"/>
    <property type="project" value="InterPro"/>
</dbReference>
<dbReference type="InterPro" id="IPR000089">
    <property type="entry name" value="Biotin_lipoyl"/>
</dbReference>
<dbReference type="OrthoDB" id="9796712at2"/>
<sequence>MAKVIEGLYYAESHEYVKVEGEFGYIGITDYAQNALGNIVYVDMPDTDDEVEAGEDFGAVESVKAASDLTSPVSGTVVEVNEALEDTPEIINQDAFANWIIKVELSDKTELDNLMDAAAYAEFCEKEAH</sequence>
<dbReference type="PROSITE" id="PS00189">
    <property type="entry name" value="LIPOYL"/>
    <property type="match status" value="1"/>
</dbReference>
<gene>
    <name evidence="3" type="primary">gcvH</name>
    <name evidence="6" type="ORF">ST44_11395</name>
</gene>
<keyword evidence="7" id="KW-1185">Reference proteome</keyword>
<comment type="function">
    <text evidence="3">The glycine cleavage system catalyzes the degradation of glycine. The H protein shuttles the methylamine group of glycine from the P protein to the T protein.</text>
</comment>
<evidence type="ECO:0000313" key="7">
    <source>
        <dbReference type="Proteomes" id="UP000032046"/>
    </source>
</evidence>
<evidence type="ECO:0000256" key="2">
    <source>
        <dbReference type="ARBA" id="ARBA00022823"/>
    </source>
</evidence>
<feature type="domain" description="Lipoyl-binding" evidence="5">
    <location>
        <begin position="23"/>
        <end position="104"/>
    </location>
</feature>
<organism evidence="6 7">
    <name type="scientific">Prevotella pectinovora</name>
    <dbReference type="NCBI Taxonomy" id="1602169"/>
    <lineage>
        <taxon>Bacteria</taxon>
        <taxon>Pseudomonadati</taxon>
        <taxon>Bacteroidota</taxon>
        <taxon>Bacteroidia</taxon>
        <taxon>Bacteroidales</taxon>
        <taxon>Prevotellaceae</taxon>
        <taxon>Prevotella</taxon>
    </lineage>
</organism>
<dbReference type="SUPFAM" id="SSF51230">
    <property type="entry name" value="Single hybrid motif"/>
    <property type="match status" value="1"/>
</dbReference>
<comment type="cofactor">
    <cofactor evidence="3">
        <name>(R)-lipoate</name>
        <dbReference type="ChEBI" id="CHEBI:83088"/>
    </cofactor>
    <text evidence="3">Binds 1 lipoyl cofactor covalently.</text>
</comment>
<comment type="similarity">
    <text evidence="1 3">Belongs to the GcvH family.</text>
</comment>
<dbReference type="PANTHER" id="PTHR11715:SF3">
    <property type="entry name" value="GLYCINE CLEAVAGE SYSTEM H PROTEIN-RELATED"/>
    <property type="match status" value="1"/>
</dbReference>
<dbReference type="RefSeq" id="WP_022316147.1">
    <property type="nucleotide sequence ID" value="NZ_DAIPDX010000024.1"/>
</dbReference>
<dbReference type="NCBIfam" id="NF002270">
    <property type="entry name" value="PRK01202.1"/>
    <property type="match status" value="1"/>
</dbReference>
<accession>A0A0D0IXI6</accession>
<evidence type="ECO:0000259" key="5">
    <source>
        <dbReference type="PROSITE" id="PS50968"/>
    </source>
</evidence>
<evidence type="ECO:0000256" key="1">
    <source>
        <dbReference type="ARBA" id="ARBA00009249"/>
    </source>
</evidence>
<dbReference type="InterPro" id="IPR003016">
    <property type="entry name" value="2-oxoA_DH_lipoyl-BS"/>
</dbReference>
<dbReference type="Proteomes" id="UP000032046">
    <property type="component" value="Unassembled WGS sequence"/>
</dbReference>
<dbReference type="PANTHER" id="PTHR11715">
    <property type="entry name" value="GLYCINE CLEAVAGE SYSTEM H PROTEIN"/>
    <property type="match status" value="1"/>
</dbReference>
<dbReference type="Pfam" id="PF01597">
    <property type="entry name" value="GCV_H"/>
    <property type="match status" value="1"/>
</dbReference>
<comment type="caution">
    <text evidence="6">The sequence shown here is derived from an EMBL/GenBank/DDBJ whole genome shotgun (WGS) entry which is preliminary data.</text>
</comment>
<dbReference type="GO" id="GO:0005737">
    <property type="term" value="C:cytoplasm"/>
    <property type="evidence" value="ECO:0007669"/>
    <property type="project" value="TreeGrafter"/>
</dbReference>
<evidence type="ECO:0000256" key="4">
    <source>
        <dbReference type="PIRSR" id="PIRSR617453-50"/>
    </source>
</evidence>
<dbReference type="InterPro" id="IPR002930">
    <property type="entry name" value="GCV_H"/>
</dbReference>
<dbReference type="InterPro" id="IPR011053">
    <property type="entry name" value="Single_hybrid_motif"/>
</dbReference>
<dbReference type="GO" id="GO:0009249">
    <property type="term" value="P:protein lipoylation"/>
    <property type="evidence" value="ECO:0007669"/>
    <property type="project" value="TreeGrafter"/>
</dbReference>
<dbReference type="GO" id="GO:0019464">
    <property type="term" value="P:glycine decarboxylation via glycine cleavage system"/>
    <property type="evidence" value="ECO:0007669"/>
    <property type="project" value="UniProtKB-UniRule"/>
</dbReference>
<evidence type="ECO:0000256" key="3">
    <source>
        <dbReference type="HAMAP-Rule" id="MF_00272"/>
    </source>
</evidence>
<dbReference type="Gene3D" id="2.40.50.100">
    <property type="match status" value="1"/>
</dbReference>
<keyword evidence="2 3" id="KW-0450">Lipoyl</keyword>
<comment type="subunit">
    <text evidence="3">The glycine cleavage system is composed of four proteins: P, T, L and H.</text>
</comment>
<reference evidence="6 7" key="1">
    <citation type="submission" date="2015-01" db="EMBL/GenBank/DDBJ databases">
        <title>Comparative genomics of non-oral Prevotella species.</title>
        <authorList>
            <person name="Accetto T."/>
            <person name="Nograsek B."/>
            <person name="Avgustin G."/>
        </authorList>
    </citation>
    <scope>NUCLEOTIDE SEQUENCE [LARGE SCALE GENOMIC DNA]</scope>
    <source>
        <strain evidence="6 7">P5-119</strain>
    </source>
</reference>
<protein>
    <recommendedName>
        <fullName evidence="3">Glycine cleavage system H protein</fullName>
    </recommendedName>
</protein>
<dbReference type="CDD" id="cd06848">
    <property type="entry name" value="GCS_H"/>
    <property type="match status" value="1"/>
</dbReference>